<dbReference type="NCBIfam" id="TIGR00196">
    <property type="entry name" value="yjeF_cterm"/>
    <property type="match status" value="1"/>
</dbReference>
<evidence type="ECO:0000256" key="4">
    <source>
        <dbReference type="ARBA" id="ARBA00006001"/>
    </source>
</evidence>
<keyword evidence="23" id="KW-0418">Kinase</keyword>
<dbReference type="PANTHER" id="PTHR12592:SF0">
    <property type="entry name" value="ATP-DEPENDENT (S)-NAD(P)H-HYDRATE DEHYDRATASE"/>
    <property type="match status" value="1"/>
</dbReference>
<keyword evidence="12" id="KW-0630">Potassium</keyword>
<feature type="domain" description="YjeF N-terminal" evidence="22">
    <location>
        <begin position="10"/>
        <end position="213"/>
    </location>
</feature>
<dbReference type="PANTHER" id="PTHR12592">
    <property type="entry name" value="ATP-DEPENDENT (S)-NAD(P)H-HYDRATE DEHYDRATASE FAMILY MEMBER"/>
    <property type="match status" value="1"/>
</dbReference>
<comment type="similarity">
    <text evidence="4">In the N-terminal section; belongs to the NnrE/AIBP family.</text>
</comment>
<dbReference type="SUPFAM" id="SSF64153">
    <property type="entry name" value="YjeF N-terminal domain-like"/>
    <property type="match status" value="1"/>
</dbReference>
<dbReference type="GO" id="GO:0005524">
    <property type="term" value="F:ATP binding"/>
    <property type="evidence" value="ECO:0007669"/>
    <property type="project" value="UniProtKB-KW"/>
</dbReference>
<comment type="catalytic activity">
    <reaction evidence="2">
        <text>(6R)-NADPHX = (6S)-NADPHX</text>
        <dbReference type="Rhea" id="RHEA:32227"/>
        <dbReference type="ChEBI" id="CHEBI:64076"/>
        <dbReference type="ChEBI" id="CHEBI:64077"/>
        <dbReference type="EC" id="5.1.99.6"/>
    </reaction>
</comment>
<dbReference type="PROSITE" id="PS51383">
    <property type="entry name" value="YJEF_C_3"/>
    <property type="match status" value="1"/>
</dbReference>
<evidence type="ECO:0000256" key="9">
    <source>
        <dbReference type="ARBA" id="ARBA00022741"/>
    </source>
</evidence>
<dbReference type="GO" id="GO:0110051">
    <property type="term" value="P:metabolite repair"/>
    <property type="evidence" value="ECO:0007669"/>
    <property type="project" value="TreeGrafter"/>
</dbReference>
<dbReference type="Pfam" id="PF03853">
    <property type="entry name" value="YjeF_N"/>
    <property type="match status" value="1"/>
</dbReference>
<accession>E6PEP1</accession>
<dbReference type="GO" id="GO:0052855">
    <property type="term" value="F:ADP-dependent NAD(P)H-hydrate dehydratase activity"/>
    <property type="evidence" value="ECO:0007669"/>
    <property type="project" value="UniProtKB-EC"/>
</dbReference>
<feature type="domain" description="YjeF C-terminal" evidence="21">
    <location>
        <begin position="223"/>
        <end position="494"/>
    </location>
</feature>
<proteinExistence type="inferred from homology"/>
<comment type="caution">
    <text evidence="23">The sequence shown here is derived from an EMBL/GenBank/DDBJ whole genome shotgun (WGS) entry which is preliminary data.</text>
</comment>
<evidence type="ECO:0000256" key="20">
    <source>
        <dbReference type="ARBA" id="ARBA00049209"/>
    </source>
</evidence>
<comment type="similarity">
    <text evidence="5">In the C-terminal section; belongs to the NnrD/CARKD family.</text>
</comment>
<comment type="function">
    <text evidence="17">Bifunctional enzyme that catalyzes the epimerization of the S- and R-forms of NAD(P)HX and the dehydration of the S-form of NAD(P)HX at the expense of ADP, which is converted to AMP. This allows the repair of both epimers of NAD(P)HX, a damaged form of NAD(P)H that is a result of enzymatic or heat-dependent hydration.</text>
</comment>
<keyword evidence="10" id="KW-0067">ATP-binding</keyword>
<name>E6PEP1_9ZZZZ</name>
<dbReference type="Gene3D" id="3.40.50.10260">
    <property type="entry name" value="YjeF N-terminal domain"/>
    <property type="match status" value="1"/>
</dbReference>
<evidence type="ECO:0000256" key="12">
    <source>
        <dbReference type="ARBA" id="ARBA00022958"/>
    </source>
</evidence>
<evidence type="ECO:0000256" key="7">
    <source>
        <dbReference type="ARBA" id="ARBA00013129"/>
    </source>
</evidence>
<evidence type="ECO:0000256" key="18">
    <source>
        <dbReference type="ARBA" id="ARBA00032624"/>
    </source>
</evidence>
<keyword evidence="11" id="KW-0521">NADP</keyword>
<dbReference type="GO" id="GO:0052856">
    <property type="term" value="F:NAD(P)HX epimerase activity"/>
    <property type="evidence" value="ECO:0007669"/>
    <property type="project" value="UniProtKB-EC"/>
</dbReference>
<dbReference type="InterPro" id="IPR036652">
    <property type="entry name" value="YjeF_N_dom_sf"/>
</dbReference>
<evidence type="ECO:0000256" key="16">
    <source>
        <dbReference type="ARBA" id="ARBA00023268"/>
    </source>
</evidence>
<gene>
    <name evidence="23" type="ORF">CARN1_0101</name>
</gene>
<evidence type="ECO:0000256" key="8">
    <source>
        <dbReference type="ARBA" id="ARBA00022723"/>
    </source>
</evidence>
<keyword evidence="23" id="KW-0808">Transferase</keyword>
<dbReference type="InterPro" id="IPR030677">
    <property type="entry name" value="Nnr"/>
</dbReference>
<evidence type="ECO:0000256" key="3">
    <source>
        <dbReference type="ARBA" id="ARBA00001958"/>
    </source>
</evidence>
<evidence type="ECO:0000256" key="17">
    <source>
        <dbReference type="ARBA" id="ARBA00025153"/>
    </source>
</evidence>
<keyword evidence="14" id="KW-0413">Isomerase</keyword>
<comment type="catalytic activity">
    <reaction evidence="20">
        <text>(6S)-NADPHX + ADP = AMP + phosphate + NADPH + H(+)</text>
        <dbReference type="Rhea" id="RHEA:32235"/>
        <dbReference type="ChEBI" id="CHEBI:15378"/>
        <dbReference type="ChEBI" id="CHEBI:43474"/>
        <dbReference type="ChEBI" id="CHEBI:57783"/>
        <dbReference type="ChEBI" id="CHEBI:64076"/>
        <dbReference type="ChEBI" id="CHEBI:456215"/>
        <dbReference type="ChEBI" id="CHEBI:456216"/>
        <dbReference type="EC" id="4.2.1.136"/>
    </reaction>
</comment>
<evidence type="ECO:0000256" key="1">
    <source>
        <dbReference type="ARBA" id="ARBA00000013"/>
    </source>
</evidence>
<dbReference type="EC" id="4.2.1.136" evidence="7"/>
<evidence type="ECO:0000256" key="5">
    <source>
        <dbReference type="ARBA" id="ARBA00009524"/>
    </source>
</evidence>
<dbReference type="EC" id="5.1.99.6" evidence="6"/>
<keyword evidence="16" id="KW-0511">Multifunctional enzyme</keyword>
<comment type="cofactor">
    <cofactor evidence="3">
        <name>K(+)</name>
        <dbReference type="ChEBI" id="CHEBI:29103"/>
    </cofactor>
</comment>
<evidence type="ECO:0000259" key="22">
    <source>
        <dbReference type="PROSITE" id="PS51385"/>
    </source>
</evidence>
<dbReference type="SUPFAM" id="SSF53613">
    <property type="entry name" value="Ribokinase-like"/>
    <property type="match status" value="1"/>
</dbReference>
<evidence type="ECO:0000256" key="13">
    <source>
        <dbReference type="ARBA" id="ARBA00023027"/>
    </source>
</evidence>
<dbReference type="PIRSF" id="PIRSF017184">
    <property type="entry name" value="Nnr"/>
    <property type="match status" value="1"/>
</dbReference>
<dbReference type="AlphaFoldDB" id="E6PEP1"/>
<dbReference type="HAMAP" id="MF_01965">
    <property type="entry name" value="NADHX_dehydratase"/>
    <property type="match status" value="1"/>
</dbReference>
<dbReference type="GO" id="GO:0046872">
    <property type="term" value="F:metal ion binding"/>
    <property type="evidence" value="ECO:0007669"/>
    <property type="project" value="UniProtKB-KW"/>
</dbReference>
<dbReference type="GO" id="GO:0016301">
    <property type="term" value="F:kinase activity"/>
    <property type="evidence" value="ECO:0007669"/>
    <property type="project" value="UniProtKB-KW"/>
</dbReference>
<reference evidence="23" key="1">
    <citation type="submission" date="2009-10" db="EMBL/GenBank/DDBJ databases">
        <title>Diversity of trophic interactions inside an arsenic-rich microbial ecosystem.</title>
        <authorList>
            <person name="Bertin P.N."/>
            <person name="Heinrich-Salmeron A."/>
            <person name="Pelletier E."/>
            <person name="Goulhen-Chollet F."/>
            <person name="Arsene-Ploetze F."/>
            <person name="Gallien S."/>
            <person name="Calteau A."/>
            <person name="Vallenet D."/>
            <person name="Casiot C."/>
            <person name="Chane-Woon-Ming B."/>
            <person name="Giloteaux L."/>
            <person name="Barakat M."/>
            <person name="Bonnefoy V."/>
            <person name="Bruneel O."/>
            <person name="Chandler M."/>
            <person name="Cleiss J."/>
            <person name="Duran R."/>
            <person name="Elbaz-Poulichet F."/>
            <person name="Fonknechten N."/>
            <person name="Lauga B."/>
            <person name="Mornico D."/>
            <person name="Ortet P."/>
            <person name="Schaeffer C."/>
            <person name="Siguier P."/>
            <person name="Alexander Thil Smith A."/>
            <person name="Van Dorsselaer A."/>
            <person name="Weissenbach J."/>
            <person name="Medigue C."/>
            <person name="Le Paslier D."/>
        </authorList>
    </citation>
    <scope>NUCLEOTIDE SEQUENCE</scope>
</reference>
<evidence type="ECO:0000256" key="14">
    <source>
        <dbReference type="ARBA" id="ARBA00023235"/>
    </source>
</evidence>
<sequence>MIPVLLPEQLRSLDAASCERVGEIALMRAAGARIATCIDELLPRGGRVLALAGPGNNGGDAFAALAALGKQHERVVLELPVGKRSAARGDAQERAAASGVRTIAWSESDARDAALARAELFVDGLYGTGARLPLDAIVRDAVAAIVERALPCVAIDLPTGVDPRTGAVPGIAIRAKLTVALGALLPAHLLDPARAFVGKLLLADIGFPPELLAAIAPRFVTHDGTSARAAMPQREARADKRGAGSLLAIAGSAQFPGAAVLCARAAARAGAGYVTVAAPAAAVASLRAHLIEEIVVELPEDPQEASALLHDLEARHGALAIGPGLGLAENIGELVRDRLAKTTLPAVVDASALFHLAKHLDILRGRAAILTPHEGEFARLSGEGSVRSGTRVERLRAFVERTEITTLLKGRDTLVEDGGQTYINPSGTNALATAGSGDVLSGIVGALLARGCTPFQAGALGAFWHGRAGQAAQREREIGVVASDIIESLGNALR</sequence>
<dbReference type="InterPro" id="IPR000631">
    <property type="entry name" value="CARKD"/>
</dbReference>
<dbReference type="InterPro" id="IPR029056">
    <property type="entry name" value="Ribokinase-like"/>
</dbReference>
<dbReference type="CDD" id="cd01171">
    <property type="entry name" value="YXKO-related"/>
    <property type="match status" value="1"/>
</dbReference>
<keyword evidence="9" id="KW-0547">Nucleotide-binding</keyword>
<dbReference type="PROSITE" id="PS51385">
    <property type="entry name" value="YJEF_N"/>
    <property type="match status" value="1"/>
</dbReference>
<comment type="catalytic activity">
    <reaction evidence="19">
        <text>(6S)-NADHX + ADP = AMP + phosphate + NADH + H(+)</text>
        <dbReference type="Rhea" id="RHEA:32223"/>
        <dbReference type="ChEBI" id="CHEBI:15378"/>
        <dbReference type="ChEBI" id="CHEBI:43474"/>
        <dbReference type="ChEBI" id="CHEBI:57945"/>
        <dbReference type="ChEBI" id="CHEBI:64074"/>
        <dbReference type="ChEBI" id="CHEBI:456215"/>
        <dbReference type="ChEBI" id="CHEBI:456216"/>
        <dbReference type="EC" id="4.2.1.136"/>
    </reaction>
</comment>
<evidence type="ECO:0000259" key="21">
    <source>
        <dbReference type="PROSITE" id="PS51383"/>
    </source>
</evidence>
<dbReference type="PROSITE" id="PS01050">
    <property type="entry name" value="YJEF_C_2"/>
    <property type="match status" value="1"/>
</dbReference>
<keyword evidence="15" id="KW-0456">Lyase</keyword>
<evidence type="ECO:0000256" key="11">
    <source>
        <dbReference type="ARBA" id="ARBA00022857"/>
    </source>
</evidence>
<protein>
    <recommendedName>
        <fullName evidence="18">Nicotinamide nucleotide repair protein</fullName>
        <ecNumber evidence="7">4.2.1.136</ecNumber>
        <ecNumber evidence="6">5.1.99.6</ecNumber>
    </recommendedName>
</protein>
<keyword evidence="8" id="KW-0479">Metal-binding</keyword>
<evidence type="ECO:0000256" key="19">
    <source>
        <dbReference type="ARBA" id="ARBA00048238"/>
    </source>
</evidence>
<dbReference type="EMBL" id="CABL01000005">
    <property type="protein sequence ID" value="CBH74926.1"/>
    <property type="molecule type" value="Genomic_DNA"/>
</dbReference>
<dbReference type="Gene3D" id="3.40.1190.20">
    <property type="match status" value="1"/>
</dbReference>
<comment type="catalytic activity">
    <reaction evidence="1">
        <text>(6R)-NADHX = (6S)-NADHX</text>
        <dbReference type="Rhea" id="RHEA:32215"/>
        <dbReference type="ChEBI" id="CHEBI:64074"/>
        <dbReference type="ChEBI" id="CHEBI:64075"/>
        <dbReference type="EC" id="5.1.99.6"/>
    </reaction>
</comment>
<dbReference type="InterPro" id="IPR017953">
    <property type="entry name" value="Carbohydrate_kinase_pred_CS"/>
</dbReference>
<evidence type="ECO:0000256" key="15">
    <source>
        <dbReference type="ARBA" id="ARBA00023239"/>
    </source>
</evidence>
<evidence type="ECO:0000256" key="10">
    <source>
        <dbReference type="ARBA" id="ARBA00022840"/>
    </source>
</evidence>
<evidence type="ECO:0000313" key="23">
    <source>
        <dbReference type="EMBL" id="CBH74926.1"/>
    </source>
</evidence>
<organism evidence="23">
    <name type="scientific">mine drainage metagenome</name>
    <dbReference type="NCBI Taxonomy" id="410659"/>
    <lineage>
        <taxon>unclassified sequences</taxon>
        <taxon>metagenomes</taxon>
        <taxon>ecological metagenomes</taxon>
    </lineage>
</organism>
<evidence type="ECO:0000256" key="2">
    <source>
        <dbReference type="ARBA" id="ARBA00000909"/>
    </source>
</evidence>
<dbReference type="InterPro" id="IPR004443">
    <property type="entry name" value="YjeF_N_dom"/>
</dbReference>
<keyword evidence="13" id="KW-0520">NAD</keyword>
<dbReference type="NCBIfam" id="TIGR00197">
    <property type="entry name" value="yjeF_nterm"/>
    <property type="match status" value="1"/>
</dbReference>
<evidence type="ECO:0000256" key="6">
    <source>
        <dbReference type="ARBA" id="ARBA00012228"/>
    </source>
</evidence>
<dbReference type="Pfam" id="PF01256">
    <property type="entry name" value="Carb_kinase"/>
    <property type="match status" value="1"/>
</dbReference>